<protein>
    <submittedName>
        <fullName evidence="1">Uncharacterized protein</fullName>
    </submittedName>
</protein>
<accession>S3IT85</accession>
<organism evidence="1 2">
    <name type="scientific">Cedecea davisae DSM 4568</name>
    <dbReference type="NCBI Taxonomy" id="566551"/>
    <lineage>
        <taxon>Bacteria</taxon>
        <taxon>Pseudomonadati</taxon>
        <taxon>Pseudomonadota</taxon>
        <taxon>Gammaproteobacteria</taxon>
        <taxon>Enterobacterales</taxon>
        <taxon>Enterobacteriaceae</taxon>
        <taxon>Cedecea</taxon>
    </lineage>
</organism>
<dbReference type="AlphaFoldDB" id="S3IT85"/>
<gene>
    <name evidence="1" type="ORF">HMPREF0201_02525</name>
</gene>
<dbReference type="STRING" id="566551.HMPREF0201_02525"/>
<reference evidence="1 2" key="1">
    <citation type="submission" date="2013-04" db="EMBL/GenBank/DDBJ databases">
        <authorList>
            <person name="Weinstock G."/>
            <person name="Sodergren E."/>
            <person name="Lobos E.A."/>
            <person name="Fulton L."/>
            <person name="Fulton R."/>
            <person name="Courtney L."/>
            <person name="Fronick C."/>
            <person name="O'Laughlin M."/>
            <person name="Godfrey J."/>
            <person name="Wilson R.M."/>
            <person name="Miner T."/>
            <person name="Farmer C."/>
            <person name="Delehaunty K."/>
            <person name="Cordes M."/>
            <person name="Minx P."/>
            <person name="Tomlinson C."/>
            <person name="Chen J."/>
            <person name="Wollam A."/>
            <person name="Pepin K.H."/>
            <person name="Palsikar V.B."/>
            <person name="Zhang X."/>
            <person name="Suruliraj S."/>
            <person name="Perna N.T."/>
            <person name="Plunkett G."/>
            <person name="Warren W."/>
            <person name="Mitreva M."/>
            <person name="Mardis E.R."/>
            <person name="Wilson R.K."/>
        </authorList>
    </citation>
    <scope>NUCLEOTIDE SEQUENCE [LARGE SCALE GENOMIC DNA]</scope>
    <source>
        <strain evidence="1 2">DSM 4568</strain>
    </source>
</reference>
<evidence type="ECO:0000313" key="2">
    <source>
        <dbReference type="Proteomes" id="UP000014585"/>
    </source>
</evidence>
<proteinExistence type="predicted"/>
<evidence type="ECO:0000313" key="1">
    <source>
        <dbReference type="EMBL" id="EPF16170.1"/>
    </source>
</evidence>
<name>S3IT85_9ENTR</name>
<dbReference type="EMBL" id="ATDT01000023">
    <property type="protein sequence ID" value="EPF16170.1"/>
    <property type="molecule type" value="Genomic_DNA"/>
</dbReference>
<comment type="caution">
    <text evidence="1">The sequence shown here is derived from an EMBL/GenBank/DDBJ whole genome shotgun (WGS) entry which is preliminary data.</text>
</comment>
<dbReference type="Proteomes" id="UP000014585">
    <property type="component" value="Unassembled WGS sequence"/>
</dbReference>
<dbReference type="HOGENOM" id="CLU_3249032_0_0_6"/>
<sequence>MKSVSSGDHLLTCWWKILNKVKCQILDLCILSLAEQCSIIGA</sequence>